<sequence length="254" mass="26259">MPRFVHGFLPAAGIVLAAVAGCDGTAAPVEPRGRPPERLAGGATRLPPAPLAQVVLSSADVLGQGFLPAERQDVFTGLRARRPACARMLALADAKTLKGLRAAPAGGGRGTGQGHAAFYRAQPPATMVEHVFRLPPGDAGRYVARASAAAAACPRIRIVLGPREAALRRARLPRPGGLRDAVGVAFTAEGGRGTGLTMVWARSRNDLLVLAVAGESAAGRAMERIAAAAVRKLRSFQDERARLAARPGGARGIR</sequence>
<accession>A0ABP5XKD5</accession>
<gene>
    <name evidence="2" type="ORF">GCM10010191_93060</name>
</gene>
<keyword evidence="1" id="KW-0732">Signal</keyword>
<evidence type="ECO:0000313" key="3">
    <source>
        <dbReference type="Proteomes" id="UP001501231"/>
    </source>
</evidence>
<dbReference type="Proteomes" id="UP001501231">
    <property type="component" value="Unassembled WGS sequence"/>
</dbReference>
<dbReference type="PROSITE" id="PS51257">
    <property type="entry name" value="PROKAR_LIPOPROTEIN"/>
    <property type="match status" value="1"/>
</dbReference>
<feature type="chain" id="PRO_5045706783" description="Sensor domain-containing protein" evidence="1">
    <location>
        <begin position="18"/>
        <end position="254"/>
    </location>
</feature>
<organism evidence="2 3">
    <name type="scientific">Actinomadura vinacea</name>
    <dbReference type="NCBI Taxonomy" id="115336"/>
    <lineage>
        <taxon>Bacteria</taxon>
        <taxon>Bacillati</taxon>
        <taxon>Actinomycetota</taxon>
        <taxon>Actinomycetes</taxon>
        <taxon>Streptosporangiales</taxon>
        <taxon>Thermomonosporaceae</taxon>
        <taxon>Actinomadura</taxon>
    </lineage>
</organism>
<protein>
    <recommendedName>
        <fullName evidence="4">Sensor domain-containing protein</fullName>
    </recommendedName>
</protein>
<proteinExistence type="predicted"/>
<dbReference type="RefSeq" id="WP_344598383.1">
    <property type="nucleotide sequence ID" value="NZ_BAAARW010000048.1"/>
</dbReference>
<evidence type="ECO:0008006" key="4">
    <source>
        <dbReference type="Google" id="ProtNLM"/>
    </source>
</evidence>
<evidence type="ECO:0000313" key="2">
    <source>
        <dbReference type="EMBL" id="GAA2458506.1"/>
    </source>
</evidence>
<reference evidence="3" key="1">
    <citation type="journal article" date="2019" name="Int. J. Syst. Evol. Microbiol.">
        <title>The Global Catalogue of Microorganisms (GCM) 10K type strain sequencing project: providing services to taxonomists for standard genome sequencing and annotation.</title>
        <authorList>
            <consortium name="The Broad Institute Genomics Platform"/>
            <consortium name="The Broad Institute Genome Sequencing Center for Infectious Disease"/>
            <person name="Wu L."/>
            <person name="Ma J."/>
        </authorList>
    </citation>
    <scope>NUCLEOTIDE SEQUENCE [LARGE SCALE GENOMIC DNA]</scope>
    <source>
        <strain evidence="3">JCM 3325</strain>
    </source>
</reference>
<evidence type="ECO:0000256" key="1">
    <source>
        <dbReference type="SAM" id="SignalP"/>
    </source>
</evidence>
<keyword evidence="3" id="KW-1185">Reference proteome</keyword>
<dbReference type="EMBL" id="BAAARW010000048">
    <property type="protein sequence ID" value="GAA2458506.1"/>
    <property type="molecule type" value="Genomic_DNA"/>
</dbReference>
<comment type="caution">
    <text evidence="2">The sequence shown here is derived from an EMBL/GenBank/DDBJ whole genome shotgun (WGS) entry which is preliminary data.</text>
</comment>
<name>A0ABP5XKD5_9ACTN</name>
<feature type="signal peptide" evidence="1">
    <location>
        <begin position="1"/>
        <end position="17"/>
    </location>
</feature>